<gene>
    <name evidence="3" type="ORF">QBC37DRAFT_433547</name>
</gene>
<comment type="caution">
    <text evidence="3">The sequence shown here is derived from an EMBL/GenBank/DDBJ whole genome shotgun (WGS) entry which is preliminary data.</text>
</comment>
<dbReference type="Proteomes" id="UP001301769">
    <property type="component" value="Unassembled WGS sequence"/>
</dbReference>
<feature type="transmembrane region" description="Helical" evidence="2">
    <location>
        <begin position="252"/>
        <end position="275"/>
    </location>
</feature>
<feature type="transmembrane region" description="Helical" evidence="2">
    <location>
        <begin position="99"/>
        <end position="120"/>
    </location>
</feature>
<evidence type="ECO:0000256" key="2">
    <source>
        <dbReference type="SAM" id="Phobius"/>
    </source>
</evidence>
<reference evidence="3" key="1">
    <citation type="journal article" date="2023" name="Mol. Phylogenet. Evol.">
        <title>Genome-scale phylogeny and comparative genomics of the fungal order Sordariales.</title>
        <authorList>
            <person name="Hensen N."/>
            <person name="Bonometti L."/>
            <person name="Westerberg I."/>
            <person name="Brannstrom I.O."/>
            <person name="Guillou S."/>
            <person name="Cros-Aarteil S."/>
            <person name="Calhoun S."/>
            <person name="Haridas S."/>
            <person name="Kuo A."/>
            <person name="Mondo S."/>
            <person name="Pangilinan J."/>
            <person name="Riley R."/>
            <person name="LaButti K."/>
            <person name="Andreopoulos B."/>
            <person name="Lipzen A."/>
            <person name="Chen C."/>
            <person name="Yan M."/>
            <person name="Daum C."/>
            <person name="Ng V."/>
            <person name="Clum A."/>
            <person name="Steindorff A."/>
            <person name="Ohm R.A."/>
            <person name="Martin F."/>
            <person name="Silar P."/>
            <person name="Natvig D.O."/>
            <person name="Lalanne C."/>
            <person name="Gautier V."/>
            <person name="Ament-Velasquez S.L."/>
            <person name="Kruys A."/>
            <person name="Hutchinson M.I."/>
            <person name="Powell A.J."/>
            <person name="Barry K."/>
            <person name="Miller A.N."/>
            <person name="Grigoriev I.V."/>
            <person name="Debuchy R."/>
            <person name="Gladieux P."/>
            <person name="Hiltunen Thoren M."/>
            <person name="Johannesson H."/>
        </authorList>
    </citation>
    <scope>NUCLEOTIDE SEQUENCE</scope>
    <source>
        <strain evidence="3">PSN293</strain>
    </source>
</reference>
<feature type="region of interest" description="Disordered" evidence="1">
    <location>
        <begin position="294"/>
        <end position="316"/>
    </location>
</feature>
<feature type="transmembrane region" description="Helical" evidence="2">
    <location>
        <begin position="192"/>
        <end position="213"/>
    </location>
</feature>
<feature type="transmembrane region" description="Helical" evidence="2">
    <location>
        <begin position="225"/>
        <end position="246"/>
    </location>
</feature>
<sequence>MSGVLSFVGGLLTVSMVESSRICNQPNILIAYPTGAWLIFNLVGGALVWELVIIPAFFKRSREIILARRSGITGGADLSGPTDPNFGQAMRHLDKVAEIVAIPLAVGIGYVLPSALMVFLPDNRNDLTKPISIIVWLLFPVWVSLIRQAAHKIIVTIPAKYLPSTFTTTDESDTTTVAKSFHLESNPLSLGMMYGIPILTSVLSHGLFIYSLFQTDDRKEMTRATIKFVVINMFFIGLTTLYWIFVETGWRLTAVMIVASLVFGPGAGICIGWIYRESTVDPDRSVTVVAVGARRASGQRDGSSSPASEETPLLRA</sequence>
<accession>A0AAN6XVF6</accession>
<keyword evidence="2" id="KW-1133">Transmembrane helix</keyword>
<keyword evidence="4" id="KW-1185">Reference proteome</keyword>
<evidence type="ECO:0000313" key="4">
    <source>
        <dbReference type="Proteomes" id="UP001301769"/>
    </source>
</evidence>
<evidence type="ECO:0000256" key="1">
    <source>
        <dbReference type="SAM" id="MobiDB-lite"/>
    </source>
</evidence>
<protein>
    <submittedName>
        <fullName evidence="3">Uncharacterized protein</fullName>
    </submittedName>
</protein>
<dbReference type="EMBL" id="MU858300">
    <property type="protein sequence ID" value="KAK4207356.1"/>
    <property type="molecule type" value="Genomic_DNA"/>
</dbReference>
<dbReference type="AlphaFoldDB" id="A0AAN6XVF6"/>
<proteinExistence type="predicted"/>
<keyword evidence="2" id="KW-0472">Membrane</keyword>
<organism evidence="3 4">
    <name type="scientific">Rhypophila decipiens</name>
    <dbReference type="NCBI Taxonomy" id="261697"/>
    <lineage>
        <taxon>Eukaryota</taxon>
        <taxon>Fungi</taxon>
        <taxon>Dikarya</taxon>
        <taxon>Ascomycota</taxon>
        <taxon>Pezizomycotina</taxon>
        <taxon>Sordariomycetes</taxon>
        <taxon>Sordariomycetidae</taxon>
        <taxon>Sordariales</taxon>
        <taxon>Naviculisporaceae</taxon>
        <taxon>Rhypophila</taxon>
    </lineage>
</organism>
<keyword evidence="2" id="KW-0812">Transmembrane</keyword>
<evidence type="ECO:0000313" key="3">
    <source>
        <dbReference type="EMBL" id="KAK4207356.1"/>
    </source>
</evidence>
<name>A0AAN6XVF6_9PEZI</name>
<reference evidence="3" key="2">
    <citation type="submission" date="2023-05" db="EMBL/GenBank/DDBJ databases">
        <authorList>
            <consortium name="Lawrence Berkeley National Laboratory"/>
            <person name="Steindorff A."/>
            <person name="Hensen N."/>
            <person name="Bonometti L."/>
            <person name="Westerberg I."/>
            <person name="Brannstrom I.O."/>
            <person name="Guillou S."/>
            <person name="Cros-Aarteil S."/>
            <person name="Calhoun S."/>
            <person name="Haridas S."/>
            <person name="Kuo A."/>
            <person name="Mondo S."/>
            <person name="Pangilinan J."/>
            <person name="Riley R."/>
            <person name="Labutti K."/>
            <person name="Andreopoulos B."/>
            <person name="Lipzen A."/>
            <person name="Chen C."/>
            <person name="Yanf M."/>
            <person name="Daum C."/>
            <person name="Ng V."/>
            <person name="Clum A."/>
            <person name="Ohm R."/>
            <person name="Martin F."/>
            <person name="Silar P."/>
            <person name="Natvig D."/>
            <person name="Lalanne C."/>
            <person name="Gautier V."/>
            <person name="Ament-Velasquez S.L."/>
            <person name="Kruys A."/>
            <person name="Hutchinson M.I."/>
            <person name="Powell A.J."/>
            <person name="Barry K."/>
            <person name="Miller A.N."/>
            <person name="Grigoriev I.V."/>
            <person name="Debuchy R."/>
            <person name="Gladieux P."/>
            <person name="Thoren M.H."/>
            <person name="Johannesson H."/>
        </authorList>
    </citation>
    <scope>NUCLEOTIDE SEQUENCE</scope>
    <source>
        <strain evidence="3">PSN293</strain>
    </source>
</reference>
<feature type="transmembrane region" description="Helical" evidence="2">
    <location>
        <begin position="35"/>
        <end position="58"/>
    </location>
</feature>